<keyword evidence="2" id="KW-0472">Membrane</keyword>
<comment type="caution">
    <text evidence="3">The sequence shown here is derived from an EMBL/GenBank/DDBJ whole genome shotgun (WGS) entry which is preliminary data.</text>
</comment>
<proteinExistence type="predicted"/>
<keyword evidence="2" id="KW-0812">Transmembrane</keyword>
<sequence>MESSIIRIVKPIAVAIITFVSCYYLTTSFFVAGVISLVPLLLGWLGIFAGFSYTIAALIFIAAVVWSVTPGEMKRFVRQNADMLSNELAGKMPPAPPRDPVPQEKPRDDLQPEKPKE</sequence>
<evidence type="ECO:0000256" key="2">
    <source>
        <dbReference type="SAM" id="Phobius"/>
    </source>
</evidence>
<feature type="transmembrane region" description="Helical" evidence="2">
    <location>
        <begin position="12"/>
        <end position="35"/>
    </location>
</feature>
<feature type="region of interest" description="Disordered" evidence="1">
    <location>
        <begin position="87"/>
        <end position="117"/>
    </location>
</feature>
<evidence type="ECO:0000313" key="3">
    <source>
        <dbReference type="EMBL" id="MFD1303402.1"/>
    </source>
</evidence>
<protein>
    <submittedName>
        <fullName evidence="3">Uncharacterized protein</fullName>
    </submittedName>
</protein>
<reference evidence="4" key="1">
    <citation type="journal article" date="2019" name="Int. J. Syst. Evol. Microbiol.">
        <title>The Global Catalogue of Microorganisms (GCM) 10K type strain sequencing project: providing services to taxonomists for standard genome sequencing and annotation.</title>
        <authorList>
            <consortium name="The Broad Institute Genomics Platform"/>
            <consortium name="The Broad Institute Genome Sequencing Center for Infectious Disease"/>
            <person name="Wu L."/>
            <person name="Ma J."/>
        </authorList>
    </citation>
    <scope>NUCLEOTIDE SEQUENCE [LARGE SCALE GENOMIC DNA]</scope>
    <source>
        <strain evidence="4">CCUG 56108</strain>
    </source>
</reference>
<keyword evidence="4" id="KW-1185">Reference proteome</keyword>
<evidence type="ECO:0000313" key="4">
    <source>
        <dbReference type="Proteomes" id="UP001597176"/>
    </source>
</evidence>
<feature type="compositionally biased region" description="Basic and acidic residues" evidence="1">
    <location>
        <begin position="101"/>
        <end position="117"/>
    </location>
</feature>
<gene>
    <name evidence="3" type="ORF">ACFQ4G_17655</name>
</gene>
<organism evidence="3 4">
    <name type="scientific">Methylobacterium marchantiae</name>
    <dbReference type="NCBI Taxonomy" id="600331"/>
    <lineage>
        <taxon>Bacteria</taxon>
        <taxon>Pseudomonadati</taxon>
        <taxon>Pseudomonadota</taxon>
        <taxon>Alphaproteobacteria</taxon>
        <taxon>Hyphomicrobiales</taxon>
        <taxon>Methylobacteriaceae</taxon>
        <taxon>Methylobacterium</taxon>
    </lineage>
</organism>
<accession>A0ABW3X1Y3</accession>
<keyword evidence="2" id="KW-1133">Transmembrane helix</keyword>
<dbReference type="RefSeq" id="WP_238207487.1">
    <property type="nucleotide sequence ID" value="NZ_JBHTND010000028.1"/>
</dbReference>
<feature type="transmembrane region" description="Helical" evidence="2">
    <location>
        <begin position="41"/>
        <end position="68"/>
    </location>
</feature>
<name>A0ABW3X1Y3_9HYPH</name>
<dbReference type="Proteomes" id="UP001597176">
    <property type="component" value="Unassembled WGS sequence"/>
</dbReference>
<evidence type="ECO:0000256" key="1">
    <source>
        <dbReference type="SAM" id="MobiDB-lite"/>
    </source>
</evidence>
<dbReference type="EMBL" id="JBHTND010000028">
    <property type="protein sequence ID" value="MFD1303402.1"/>
    <property type="molecule type" value="Genomic_DNA"/>
</dbReference>
<dbReference type="PROSITE" id="PS51257">
    <property type="entry name" value="PROKAR_LIPOPROTEIN"/>
    <property type="match status" value="1"/>
</dbReference>